<dbReference type="InterPro" id="IPR010317">
    <property type="entry name" value="WxLIP_PGBD"/>
</dbReference>
<feature type="signal peptide" evidence="2">
    <location>
        <begin position="1"/>
        <end position="22"/>
    </location>
</feature>
<dbReference type="InterPro" id="IPR021759">
    <property type="entry name" value="WxLIP_HBD"/>
</dbReference>
<feature type="domain" description="WxL Interacting Protein peptidoglycan binding" evidence="3">
    <location>
        <begin position="30"/>
        <end position="148"/>
    </location>
</feature>
<dbReference type="RefSeq" id="WP_180708226.1">
    <property type="nucleotide sequence ID" value="NZ_LHUG01000004.1"/>
</dbReference>
<keyword evidence="2" id="KW-0732">Signal</keyword>
<dbReference type="EMBL" id="LHUG01000004">
    <property type="protein sequence ID" value="PAB01377.1"/>
    <property type="molecule type" value="Genomic_DNA"/>
</dbReference>
<keyword evidence="1" id="KW-1133">Transmembrane helix</keyword>
<evidence type="ECO:0000313" key="5">
    <source>
        <dbReference type="EMBL" id="PAB01377.1"/>
    </source>
</evidence>
<comment type="caution">
    <text evidence="5">The sequence shown here is derived from an EMBL/GenBank/DDBJ whole genome shotgun (WGS) entry which is preliminary data.</text>
</comment>
<protein>
    <submittedName>
        <fullName evidence="5">Uncharacterized protein</fullName>
    </submittedName>
</protein>
<gene>
    <name evidence="5" type="ORF">AKL21_05070</name>
</gene>
<proteinExistence type="predicted"/>
<organism evidence="5 6">
    <name type="scientific">Enterococcus canintestini</name>
    <dbReference type="NCBI Taxonomy" id="317010"/>
    <lineage>
        <taxon>Bacteria</taxon>
        <taxon>Bacillati</taxon>
        <taxon>Bacillota</taxon>
        <taxon>Bacilli</taxon>
        <taxon>Lactobacillales</taxon>
        <taxon>Enterococcaceae</taxon>
        <taxon>Enterococcus</taxon>
    </lineage>
</organism>
<dbReference type="Pfam" id="PF11797">
    <property type="entry name" value="WxLIP_HBD"/>
    <property type="match status" value="1"/>
</dbReference>
<keyword evidence="1" id="KW-0472">Membrane</keyword>
<name>A0A267HT40_9ENTE</name>
<accession>A0A267HT40</accession>
<keyword evidence="1" id="KW-0812">Transmembrane</keyword>
<feature type="domain" description="WxL Interacting Protein host binding" evidence="4">
    <location>
        <begin position="159"/>
        <end position="296"/>
    </location>
</feature>
<keyword evidence="6" id="KW-1185">Reference proteome</keyword>
<feature type="transmembrane region" description="Helical" evidence="1">
    <location>
        <begin position="308"/>
        <end position="328"/>
    </location>
</feature>
<evidence type="ECO:0000259" key="3">
    <source>
        <dbReference type="Pfam" id="PF06030"/>
    </source>
</evidence>
<dbReference type="Proteomes" id="UP000216797">
    <property type="component" value="Unassembled WGS sequence"/>
</dbReference>
<sequence>MKSKLLICLLFVTFFLPIKGYAAETNNVDYSVEPILPTNQIDRGNTFFDLKVQPKTEQKIQLQINNFAKTEQTFQISVNDAKTNSNLVIDYSKKNKTQTTSEKQLSDCFNYPKKVTIPAQKAGIVSLTLKVPKEKFDGILLGGIQIKKDSNAKKTKINGITTDYDYIVGVMLSETDKVITPKLTLESIKPDAIHNNAGIKVTLKNSQPINLTAVKMQGNIYKAEKKEPVITRVIEKGSIAPASTFDLAFYNGQQGTTKPLKAGKYRLELTFQDEKNHRWDFKSDFTISKKQAEVVNNQVFVVKKDNTLLYIVIGILLALLFVVILLWLKHRKKNEAE</sequence>
<feature type="chain" id="PRO_5012062996" evidence="2">
    <location>
        <begin position="23"/>
        <end position="337"/>
    </location>
</feature>
<reference evidence="5 6" key="1">
    <citation type="submission" date="2015-08" db="EMBL/GenBank/DDBJ databases">
        <title>Enterococcus genome sequence.</title>
        <authorList>
            <person name="Acedo J.Z."/>
            <person name="Vederas J.C."/>
        </authorList>
    </citation>
    <scope>NUCLEOTIDE SEQUENCE [LARGE SCALE GENOMIC DNA]</scope>
    <source>
        <strain evidence="5 6">49</strain>
    </source>
</reference>
<evidence type="ECO:0000256" key="2">
    <source>
        <dbReference type="SAM" id="SignalP"/>
    </source>
</evidence>
<dbReference type="AlphaFoldDB" id="A0A267HT40"/>
<evidence type="ECO:0000256" key="1">
    <source>
        <dbReference type="SAM" id="Phobius"/>
    </source>
</evidence>
<evidence type="ECO:0000259" key="4">
    <source>
        <dbReference type="Pfam" id="PF11797"/>
    </source>
</evidence>
<evidence type="ECO:0000313" key="6">
    <source>
        <dbReference type="Proteomes" id="UP000216797"/>
    </source>
</evidence>
<dbReference type="Pfam" id="PF06030">
    <property type="entry name" value="WxLIP_PGBD"/>
    <property type="match status" value="1"/>
</dbReference>